<dbReference type="GO" id="GO:0005509">
    <property type="term" value="F:calcium ion binding"/>
    <property type="evidence" value="ECO:0007669"/>
    <property type="project" value="InterPro"/>
</dbReference>
<dbReference type="SMART" id="SM00335">
    <property type="entry name" value="ANX"/>
    <property type="match status" value="4"/>
</dbReference>
<dbReference type="GO" id="GO:0005886">
    <property type="term" value="C:plasma membrane"/>
    <property type="evidence" value="ECO:0007669"/>
    <property type="project" value="TreeGrafter"/>
</dbReference>
<comment type="caution">
    <text evidence="8">The sequence shown here is derived from an EMBL/GenBank/DDBJ whole genome shotgun (WGS) entry which is preliminary data.</text>
</comment>
<proteinExistence type="inferred from homology"/>
<keyword evidence="2 6" id="KW-0677">Repeat</keyword>
<evidence type="ECO:0000256" key="6">
    <source>
        <dbReference type="RuleBase" id="RU003540"/>
    </source>
</evidence>
<evidence type="ECO:0000256" key="3">
    <source>
        <dbReference type="ARBA" id="ARBA00022837"/>
    </source>
</evidence>
<dbReference type="AlphaFoldDB" id="A0A9P6PVC1"/>
<accession>A0A9P6PVC1</accession>
<dbReference type="OrthoDB" id="37886at2759"/>
<dbReference type="PROSITE" id="PS00223">
    <property type="entry name" value="ANNEXIN_1"/>
    <property type="match status" value="3"/>
</dbReference>
<evidence type="ECO:0000256" key="7">
    <source>
        <dbReference type="SAM" id="MobiDB-lite"/>
    </source>
</evidence>
<feature type="region of interest" description="Disordered" evidence="7">
    <location>
        <begin position="90"/>
        <end position="142"/>
    </location>
</feature>
<dbReference type="InterPro" id="IPR018252">
    <property type="entry name" value="Annexin_repeat_CS"/>
</dbReference>
<evidence type="ECO:0000313" key="8">
    <source>
        <dbReference type="EMBL" id="KAG0254494.1"/>
    </source>
</evidence>
<dbReference type="Proteomes" id="UP000807716">
    <property type="component" value="Unassembled WGS sequence"/>
</dbReference>
<dbReference type="FunFam" id="1.10.220.10:FF:000005">
    <property type="entry name" value="Annexin"/>
    <property type="match status" value="1"/>
</dbReference>
<dbReference type="GO" id="GO:0001786">
    <property type="term" value="F:phosphatidylserine binding"/>
    <property type="evidence" value="ECO:0007669"/>
    <property type="project" value="TreeGrafter"/>
</dbReference>
<dbReference type="GO" id="GO:0005544">
    <property type="term" value="F:calcium-dependent phospholipid binding"/>
    <property type="evidence" value="ECO:0007669"/>
    <property type="project" value="UniProtKB-KW"/>
</dbReference>
<reference evidence="8" key="1">
    <citation type="journal article" date="2020" name="Fungal Divers.">
        <title>Resolving the Mortierellaceae phylogeny through synthesis of multi-gene phylogenetics and phylogenomics.</title>
        <authorList>
            <person name="Vandepol N."/>
            <person name="Liber J."/>
            <person name="Desiro A."/>
            <person name="Na H."/>
            <person name="Kennedy M."/>
            <person name="Barry K."/>
            <person name="Grigoriev I.V."/>
            <person name="Miller A.N."/>
            <person name="O'Donnell K."/>
            <person name="Stajich J.E."/>
            <person name="Bonito G."/>
        </authorList>
    </citation>
    <scope>NUCLEOTIDE SEQUENCE</scope>
    <source>
        <strain evidence="8">BC1065</strain>
    </source>
</reference>
<feature type="compositionally biased region" description="Pro residues" evidence="7">
    <location>
        <begin position="95"/>
        <end position="110"/>
    </location>
</feature>
<keyword evidence="9" id="KW-1185">Reference proteome</keyword>
<name>A0A9P6PVC1_9FUNG</name>
<dbReference type="PRINTS" id="PR00196">
    <property type="entry name" value="ANNEXIN"/>
</dbReference>
<dbReference type="PANTHER" id="PTHR10502">
    <property type="entry name" value="ANNEXIN"/>
    <property type="match status" value="1"/>
</dbReference>
<gene>
    <name evidence="8" type="ORF">DFQ27_006808</name>
</gene>
<evidence type="ECO:0000256" key="1">
    <source>
        <dbReference type="ARBA" id="ARBA00007831"/>
    </source>
</evidence>
<comment type="similarity">
    <text evidence="1 6">Belongs to the annexin family.</text>
</comment>
<dbReference type="FunFam" id="1.10.220.10:FF:000002">
    <property type="entry name" value="Annexin"/>
    <property type="match status" value="1"/>
</dbReference>
<feature type="compositionally biased region" description="Low complexity" evidence="7">
    <location>
        <begin position="111"/>
        <end position="125"/>
    </location>
</feature>
<comment type="domain">
    <text evidence="6">A pair of annexin repeats may form one binding site for calcium and phospholipid.</text>
</comment>
<protein>
    <recommendedName>
        <fullName evidence="6">Annexin</fullName>
    </recommendedName>
</protein>
<dbReference type="Pfam" id="PF00191">
    <property type="entry name" value="Annexin"/>
    <property type="match status" value="4"/>
</dbReference>
<dbReference type="SUPFAM" id="SSF47874">
    <property type="entry name" value="Annexin"/>
    <property type="match status" value="1"/>
</dbReference>
<keyword evidence="5 6" id="KW-0111">Calcium/phospholipid-binding</keyword>
<organism evidence="8 9">
    <name type="scientific">Actinomortierella ambigua</name>
    <dbReference type="NCBI Taxonomy" id="1343610"/>
    <lineage>
        <taxon>Eukaryota</taxon>
        <taxon>Fungi</taxon>
        <taxon>Fungi incertae sedis</taxon>
        <taxon>Mucoromycota</taxon>
        <taxon>Mortierellomycotina</taxon>
        <taxon>Mortierellomycetes</taxon>
        <taxon>Mortierellales</taxon>
        <taxon>Mortierellaceae</taxon>
        <taxon>Actinomortierella</taxon>
    </lineage>
</organism>
<dbReference type="Gene3D" id="1.10.220.10">
    <property type="entry name" value="Annexin"/>
    <property type="match status" value="4"/>
</dbReference>
<keyword evidence="3 6" id="KW-0106">Calcium</keyword>
<dbReference type="InterPro" id="IPR018502">
    <property type="entry name" value="Annexin_repeat"/>
</dbReference>
<dbReference type="GO" id="GO:0005737">
    <property type="term" value="C:cytoplasm"/>
    <property type="evidence" value="ECO:0007669"/>
    <property type="project" value="TreeGrafter"/>
</dbReference>
<dbReference type="InterPro" id="IPR037104">
    <property type="entry name" value="Annexin_sf"/>
</dbReference>
<dbReference type="EMBL" id="JAAAJB010000512">
    <property type="protein sequence ID" value="KAG0254494.1"/>
    <property type="molecule type" value="Genomic_DNA"/>
</dbReference>
<evidence type="ECO:0000256" key="5">
    <source>
        <dbReference type="ARBA" id="ARBA00023302"/>
    </source>
</evidence>
<dbReference type="PROSITE" id="PS51897">
    <property type="entry name" value="ANNEXIN_2"/>
    <property type="match status" value="4"/>
</dbReference>
<sequence>MSYYPPAQGYGYPPYPGAPPPPTQYAAGTPVYPPPHGTPAPSAYPGYPPPQPAYGAYPGAPPPPAAAAPGYPPPGAAPYPAPHPHQPAAYGAYAPPAPGVHPPPGAPPAASPYLAHPTHTPTIPISPALTHAPSMAPTLPHAPTMAPAHTMMSVAPTMPMGTQPSYYGTAYGTTLPSPQQDAATIRDACRGFGTDEKKLIGVLAKRPAEHIALVATAYRQLYGKDLEETVRKETSGDFGRVMRFLCLPPIVLDAELVRDACIGAGTNERQLIEVLLGRSNNDMAQLKGAYYQRYHKSLEQVVRDDLSGDLKKLFTIVVEGKRDEVGYYQYNVEADVQALYKAGAGRLGTDEMEFIRMLTNRPDAHLRQVFAQYQARHGRKITKVIKKEFSFNLKTSLVYLASWIMDPAHCVAKQLEKAMRGAGTNDQALTRLLVRHRNPQFMAQVKAAYHRKYKKSLRDRVKGETSFHYKNALVAIIGDN</sequence>
<evidence type="ECO:0000256" key="2">
    <source>
        <dbReference type="ARBA" id="ARBA00022737"/>
    </source>
</evidence>
<evidence type="ECO:0000256" key="4">
    <source>
        <dbReference type="ARBA" id="ARBA00023216"/>
    </source>
</evidence>
<evidence type="ECO:0000313" key="9">
    <source>
        <dbReference type="Proteomes" id="UP000807716"/>
    </source>
</evidence>
<keyword evidence="4 6" id="KW-0041">Annexin</keyword>
<dbReference type="PANTHER" id="PTHR10502:SF102">
    <property type="entry name" value="ANNEXIN B11"/>
    <property type="match status" value="1"/>
</dbReference>
<dbReference type="InterPro" id="IPR001464">
    <property type="entry name" value="Annexin"/>
</dbReference>